<organism evidence="1 2">
    <name type="scientific">Paucilactobacillus hokkaidonensis JCM 18461</name>
    <dbReference type="NCBI Taxonomy" id="1291742"/>
    <lineage>
        <taxon>Bacteria</taxon>
        <taxon>Bacillati</taxon>
        <taxon>Bacillota</taxon>
        <taxon>Bacilli</taxon>
        <taxon>Lactobacillales</taxon>
        <taxon>Lactobacillaceae</taxon>
        <taxon>Paucilactobacillus</taxon>
    </lineage>
</organism>
<proteinExistence type="predicted"/>
<dbReference type="RefSeq" id="WP_041093929.1">
    <property type="nucleotide sequence ID" value="NZ_BBAY01000007.1"/>
</dbReference>
<dbReference type="HOGENOM" id="CLU_2954746_0_0_9"/>
<dbReference type="EMBL" id="AP014680">
    <property type="protein sequence ID" value="BAP85939.1"/>
    <property type="molecule type" value="Genomic_DNA"/>
</dbReference>
<evidence type="ECO:0000313" key="2">
    <source>
        <dbReference type="Proteomes" id="UP000031620"/>
    </source>
</evidence>
<reference evidence="1 2" key="1">
    <citation type="submission" date="2014-11" db="EMBL/GenBank/DDBJ databases">
        <title>Complete genome sequence and analysis of Lactobacillus hokkaidonensis LOOC260T.</title>
        <authorList>
            <person name="Tanizawa Y."/>
            <person name="Tohno M."/>
            <person name="Kaminuma E."/>
            <person name="Nakamura Y."/>
            <person name="Arita M."/>
        </authorList>
    </citation>
    <scope>NUCLEOTIDE SEQUENCE [LARGE SCALE GENOMIC DNA]</scope>
    <source>
        <strain evidence="1 2">LOOC260</strain>
    </source>
</reference>
<dbReference type="Proteomes" id="UP000031620">
    <property type="component" value="Chromosome"/>
</dbReference>
<name>A0A0A1GYE2_9LACO</name>
<accession>A0A0A1GYE2</accession>
<sequence length="59" mass="6709">MAMTKKSNGSSFIQRVSVGEMKQFGRAVKMIFELVIWCVNADDPLASDILQSIVYLMYF</sequence>
<evidence type="ECO:0000313" key="1">
    <source>
        <dbReference type="EMBL" id="BAP85939.1"/>
    </source>
</evidence>
<gene>
    <name evidence="1" type="ORF">LOOC260_114030</name>
</gene>
<dbReference type="AlphaFoldDB" id="A0A0A1GYE2"/>
<protein>
    <submittedName>
        <fullName evidence="1">Uncharacterized protein</fullName>
    </submittedName>
</protein>
<dbReference type="KEGG" id="lho:LOOC260_114030"/>
<dbReference type="STRING" id="1291742.LOOC260_114030"/>